<name>A0ABQ3EBM2_9GAMM</name>
<keyword evidence="2" id="KW-0238">DNA-binding</keyword>
<dbReference type="InterPro" id="IPR036390">
    <property type="entry name" value="WH_DNA-bd_sf"/>
</dbReference>
<evidence type="ECO:0000313" key="7">
    <source>
        <dbReference type="Proteomes" id="UP000646745"/>
    </source>
</evidence>
<reference evidence="7" key="1">
    <citation type="journal article" date="2019" name="Int. J. Syst. Evol. Microbiol.">
        <title>The Global Catalogue of Microorganisms (GCM) 10K type strain sequencing project: providing services to taxonomists for standard genome sequencing and annotation.</title>
        <authorList>
            <consortium name="The Broad Institute Genomics Platform"/>
            <consortium name="The Broad Institute Genome Sequencing Center for Infectious Disease"/>
            <person name="Wu L."/>
            <person name="Ma J."/>
        </authorList>
    </citation>
    <scope>NUCLEOTIDE SEQUENCE [LARGE SCALE GENOMIC DNA]</scope>
    <source>
        <strain evidence="7">KCTC 32998</strain>
    </source>
</reference>
<dbReference type="Proteomes" id="UP000646745">
    <property type="component" value="Unassembled WGS sequence"/>
</dbReference>
<gene>
    <name evidence="6" type="ORF">GCM10009038_30620</name>
</gene>
<sequence length="266" mass="29405">MTTSPVVASNKNFDKVGNPMEQTKPWTVKRISTQESLSRQIAQQLESLITQGRIEVGDKLPTESQLCDMFGVSRTAVREAIAHLKSMGLVETRRGIGTRVLRAAPERPFPVRQISATTVEDILHILELRMTLDSQAAALAASRRDPDDLAAIKAAHADFLAACDSGGQARHEDYAFHRAIVAATHNPFFVSLYDQLNEGTIPRNKLVAGELDAAAVTYYLERVAREHAEVLQAIVSANVDAARDAMYRHLKRAYENYATYQGRSDT</sequence>
<dbReference type="SMART" id="SM00345">
    <property type="entry name" value="HTH_GNTR"/>
    <property type="match status" value="1"/>
</dbReference>
<feature type="region of interest" description="Disordered" evidence="4">
    <location>
        <begin position="1"/>
        <end position="20"/>
    </location>
</feature>
<evidence type="ECO:0000256" key="3">
    <source>
        <dbReference type="ARBA" id="ARBA00023163"/>
    </source>
</evidence>
<dbReference type="EMBL" id="BMZI01000007">
    <property type="protein sequence ID" value="GHB29765.1"/>
    <property type="molecule type" value="Genomic_DNA"/>
</dbReference>
<keyword evidence="3" id="KW-0804">Transcription</keyword>
<dbReference type="PRINTS" id="PR00035">
    <property type="entry name" value="HTHGNTR"/>
</dbReference>
<organism evidence="6 7">
    <name type="scientific">Salinicola rhizosphaerae</name>
    <dbReference type="NCBI Taxonomy" id="1443141"/>
    <lineage>
        <taxon>Bacteria</taxon>
        <taxon>Pseudomonadati</taxon>
        <taxon>Pseudomonadota</taxon>
        <taxon>Gammaproteobacteria</taxon>
        <taxon>Oceanospirillales</taxon>
        <taxon>Halomonadaceae</taxon>
        <taxon>Salinicola</taxon>
    </lineage>
</organism>
<dbReference type="SUPFAM" id="SSF48008">
    <property type="entry name" value="GntR ligand-binding domain-like"/>
    <property type="match status" value="1"/>
</dbReference>
<dbReference type="InterPro" id="IPR011711">
    <property type="entry name" value="GntR_C"/>
</dbReference>
<keyword evidence="1" id="KW-0805">Transcription regulation</keyword>
<feature type="compositionally biased region" description="Polar residues" evidence="4">
    <location>
        <begin position="1"/>
        <end position="11"/>
    </location>
</feature>
<dbReference type="Gene3D" id="1.20.120.530">
    <property type="entry name" value="GntR ligand-binding domain-like"/>
    <property type="match status" value="1"/>
</dbReference>
<protein>
    <submittedName>
        <fullName evidence="6">GntR family transcriptional regulator</fullName>
    </submittedName>
</protein>
<dbReference type="InterPro" id="IPR000524">
    <property type="entry name" value="Tscrpt_reg_HTH_GntR"/>
</dbReference>
<evidence type="ECO:0000256" key="1">
    <source>
        <dbReference type="ARBA" id="ARBA00023015"/>
    </source>
</evidence>
<dbReference type="SMART" id="SM00895">
    <property type="entry name" value="FCD"/>
    <property type="match status" value="1"/>
</dbReference>
<dbReference type="Pfam" id="PF00392">
    <property type="entry name" value="GntR"/>
    <property type="match status" value="1"/>
</dbReference>
<dbReference type="Pfam" id="PF07729">
    <property type="entry name" value="FCD"/>
    <property type="match status" value="1"/>
</dbReference>
<comment type="caution">
    <text evidence="6">The sequence shown here is derived from an EMBL/GenBank/DDBJ whole genome shotgun (WGS) entry which is preliminary data.</text>
</comment>
<dbReference type="Gene3D" id="1.10.10.10">
    <property type="entry name" value="Winged helix-like DNA-binding domain superfamily/Winged helix DNA-binding domain"/>
    <property type="match status" value="1"/>
</dbReference>
<dbReference type="CDD" id="cd07377">
    <property type="entry name" value="WHTH_GntR"/>
    <property type="match status" value="1"/>
</dbReference>
<dbReference type="SUPFAM" id="SSF46785">
    <property type="entry name" value="Winged helix' DNA-binding domain"/>
    <property type="match status" value="1"/>
</dbReference>
<accession>A0ABQ3EBM2</accession>
<dbReference type="PANTHER" id="PTHR43537">
    <property type="entry name" value="TRANSCRIPTIONAL REGULATOR, GNTR FAMILY"/>
    <property type="match status" value="1"/>
</dbReference>
<keyword evidence="7" id="KW-1185">Reference proteome</keyword>
<proteinExistence type="predicted"/>
<evidence type="ECO:0000313" key="6">
    <source>
        <dbReference type="EMBL" id="GHB29765.1"/>
    </source>
</evidence>
<dbReference type="InterPro" id="IPR008920">
    <property type="entry name" value="TF_FadR/GntR_C"/>
</dbReference>
<dbReference type="RefSeq" id="WP_229809157.1">
    <property type="nucleotide sequence ID" value="NZ_BMZI01000007.1"/>
</dbReference>
<evidence type="ECO:0000256" key="4">
    <source>
        <dbReference type="SAM" id="MobiDB-lite"/>
    </source>
</evidence>
<evidence type="ECO:0000256" key="2">
    <source>
        <dbReference type="ARBA" id="ARBA00023125"/>
    </source>
</evidence>
<dbReference type="PANTHER" id="PTHR43537:SF5">
    <property type="entry name" value="UXU OPERON TRANSCRIPTIONAL REGULATOR"/>
    <property type="match status" value="1"/>
</dbReference>
<dbReference type="InterPro" id="IPR036388">
    <property type="entry name" value="WH-like_DNA-bd_sf"/>
</dbReference>
<dbReference type="PROSITE" id="PS50949">
    <property type="entry name" value="HTH_GNTR"/>
    <property type="match status" value="1"/>
</dbReference>
<feature type="domain" description="HTH gntR-type" evidence="5">
    <location>
        <begin position="35"/>
        <end position="103"/>
    </location>
</feature>
<evidence type="ECO:0000259" key="5">
    <source>
        <dbReference type="PROSITE" id="PS50949"/>
    </source>
</evidence>